<organism evidence="2 3">
    <name type="scientific">Golovinomyces cichoracearum</name>
    <dbReference type="NCBI Taxonomy" id="62708"/>
    <lineage>
        <taxon>Eukaryota</taxon>
        <taxon>Fungi</taxon>
        <taxon>Dikarya</taxon>
        <taxon>Ascomycota</taxon>
        <taxon>Pezizomycotina</taxon>
        <taxon>Leotiomycetes</taxon>
        <taxon>Erysiphales</taxon>
        <taxon>Erysiphaceae</taxon>
        <taxon>Golovinomyces</taxon>
    </lineage>
</organism>
<evidence type="ECO:0000313" key="3">
    <source>
        <dbReference type="Proteomes" id="UP000283383"/>
    </source>
</evidence>
<sequence length="191" mass="21685">MYGYRSERSFSSDELESGIFVPYKDVVEQEEEEPRFDGSSSELPLPSYEPMHDYLRRQHALFKPTILIRATPMKIPTAISIQPVQTAHSMSPPPLLSSSSSRSHEPFLIDISDASTPPPSYDNIHHSQHEMEMQTFWGITGGLEGETSMEEQEEDDDDNLPIEDLVKWVVVMLMISLTIAFIGTLLDWGRI</sequence>
<accession>A0A420J7T5</accession>
<protein>
    <submittedName>
        <fullName evidence="2">Uncharacterized protein</fullName>
    </submittedName>
</protein>
<evidence type="ECO:0000256" key="1">
    <source>
        <dbReference type="SAM" id="Phobius"/>
    </source>
</evidence>
<comment type="caution">
    <text evidence="2">The sequence shown here is derived from an EMBL/GenBank/DDBJ whole genome shotgun (WGS) entry which is preliminary data.</text>
</comment>
<keyword evidence="1" id="KW-1133">Transmembrane helix</keyword>
<keyword evidence="3" id="KW-1185">Reference proteome</keyword>
<dbReference type="EMBL" id="MCBQ01002029">
    <property type="protein sequence ID" value="RKF82849.1"/>
    <property type="molecule type" value="Genomic_DNA"/>
</dbReference>
<keyword evidence="1" id="KW-0472">Membrane</keyword>
<feature type="transmembrane region" description="Helical" evidence="1">
    <location>
        <begin position="165"/>
        <end position="186"/>
    </location>
</feature>
<dbReference type="AlphaFoldDB" id="A0A420J7T5"/>
<proteinExistence type="predicted"/>
<keyword evidence="1" id="KW-0812">Transmembrane</keyword>
<name>A0A420J7T5_9PEZI</name>
<gene>
    <name evidence="2" type="ORF">GcM3_020030</name>
</gene>
<evidence type="ECO:0000313" key="2">
    <source>
        <dbReference type="EMBL" id="RKF82849.1"/>
    </source>
</evidence>
<dbReference type="Proteomes" id="UP000283383">
    <property type="component" value="Unassembled WGS sequence"/>
</dbReference>
<reference evidence="2 3" key="1">
    <citation type="journal article" date="2018" name="BMC Genomics">
        <title>Comparative genome analyses reveal sequence features reflecting distinct modes of host-adaptation between dicot and monocot powdery mildew.</title>
        <authorList>
            <person name="Wu Y."/>
            <person name="Ma X."/>
            <person name="Pan Z."/>
            <person name="Kale S.D."/>
            <person name="Song Y."/>
            <person name="King H."/>
            <person name="Zhang Q."/>
            <person name="Presley C."/>
            <person name="Deng X."/>
            <person name="Wei C.I."/>
            <person name="Xiao S."/>
        </authorList>
    </citation>
    <scope>NUCLEOTIDE SEQUENCE [LARGE SCALE GENOMIC DNA]</scope>
    <source>
        <strain evidence="2">UMSG3</strain>
    </source>
</reference>